<dbReference type="OrthoDB" id="8231486at2"/>
<proteinExistence type="predicted"/>
<accession>A0A2S4MLA1</accession>
<dbReference type="EMBL" id="PQFZ01000002">
    <property type="protein sequence ID" value="POR55522.1"/>
    <property type="molecule type" value="Genomic_DNA"/>
</dbReference>
<reference evidence="1 2" key="1">
    <citation type="submission" date="2018-01" db="EMBL/GenBank/DDBJ databases">
        <title>Genomic Encyclopedia of Type Strains, Phase III (KMG-III): the genomes of soil and plant-associated and newly described type strains.</title>
        <authorList>
            <person name="Whitman W."/>
        </authorList>
    </citation>
    <scope>NUCLEOTIDE SEQUENCE [LARGE SCALE GENOMIC DNA]</scope>
    <source>
        <strain evidence="1 2">1131</strain>
    </source>
</reference>
<protein>
    <recommendedName>
        <fullName evidence="3">N-acetyltransferase domain-containing protein</fullName>
    </recommendedName>
</protein>
<evidence type="ECO:0000313" key="2">
    <source>
        <dbReference type="Proteomes" id="UP000236919"/>
    </source>
</evidence>
<evidence type="ECO:0000313" key="1">
    <source>
        <dbReference type="EMBL" id="POR55522.1"/>
    </source>
</evidence>
<keyword evidence="2" id="KW-1185">Reference proteome</keyword>
<dbReference type="RefSeq" id="WP_103717009.1">
    <property type="nucleotide sequence ID" value="NZ_PQFZ01000002.1"/>
</dbReference>
<gene>
    <name evidence="1" type="ORF">CYD53_102412</name>
</gene>
<sequence length="159" mass="17694">MVDQDIFEAVRVTPAQARSAYSLVAMSHPQVGFDDWKRFLREAIRAGRRGDGIVGLRDRRGCIHALFAFRVVQALGRDATLQVTELALLRLPGTVLVKSLVSFARDLATELGLPSISIDMQPSDIWSQDQHALEQRGFALDRVQMRGPVRASKVMRGKP</sequence>
<dbReference type="Proteomes" id="UP000236919">
    <property type="component" value="Unassembled WGS sequence"/>
</dbReference>
<organism evidence="1 2">
    <name type="scientific">Bosea psychrotolerans</name>
    <dbReference type="NCBI Taxonomy" id="1871628"/>
    <lineage>
        <taxon>Bacteria</taxon>
        <taxon>Pseudomonadati</taxon>
        <taxon>Pseudomonadota</taxon>
        <taxon>Alphaproteobacteria</taxon>
        <taxon>Hyphomicrobiales</taxon>
        <taxon>Boseaceae</taxon>
        <taxon>Bosea</taxon>
    </lineage>
</organism>
<name>A0A2S4MLA1_9HYPH</name>
<comment type="caution">
    <text evidence="1">The sequence shown here is derived from an EMBL/GenBank/DDBJ whole genome shotgun (WGS) entry which is preliminary data.</text>
</comment>
<evidence type="ECO:0008006" key="3">
    <source>
        <dbReference type="Google" id="ProtNLM"/>
    </source>
</evidence>
<dbReference type="AlphaFoldDB" id="A0A2S4MLA1"/>